<dbReference type="Proteomes" id="UP000479000">
    <property type="component" value="Unassembled WGS sequence"/>
</dbReference>
<protein>
    <submittedName>
        <fullName evidence="1">Uncharacterized protein</fullName>
    </submittedName>
</protein>
<sequence length="146" mass="17722">MKSKSAVDRLYIFMQRCFFKLERAPGRERWFLQRADAIEWWIKNEKGEEKSAIRGSAAEKNAENHLRIKIWKYCVLSMHHWFQQGMCYRRYLRRSNTLRLHLRRYSWTCSIFKLRNLSCQSLVSSVVLKSLAHEYSVQKMARRWGN</sequence>
<reference evidence="1 2" key="1">
    <citation type="submission" date="2020-02" db="EMBL/GenBank/DDBJ databases">
        <authorList>
            <person name="Ferguson B K."/>
        </authorList>
    </citation>
    <scope>NUCLEOTIDE SEQUENCE [LARGE SCALE GENOMIC DNA]</scope>
</reference>
<feature type="non-terminal residue" evidence="1">
    <location>
        <position position="146"/>
    </location>
</feature>
<dbReference type="EMBL" id="CADCXU010021681">
    <property type="protein sequence ID" value="CAB0009320.1"/>
    <property type="molecule type" value="Genomic_DNA"/>
</dbReference>
<dbReference type="AlphaFoldDB" id="A0A6H5H1R9"/>
<organism evidence="1 2">
    <name type="scientific">Nesidiocoris tenuis</name>
    <dbReference type="NCBI Taxonomy" id="355587"/>
    <lineage>
        <taxon>Eukaryota</taxon>
        <taxon>Metazoa</taxon>
        <taxon>Ecdysozoa</taxon>
        <taxon>Arthropoda</taxon>
        <taxon>Hexapoda</taxon>
        <taxon>Insecta</taxon>
        <taxon>Pterygota</taxon>
        <taxon>Neoptera</taxon>
        <taxon>Paraneoptera</taxon>
        <taxon>Hemiptera</taxon>
        <taxon>Heteroptera</taxon>
        <taxon>Panheteroptera</taxon>
        <taxon>Cimicomorpha</taxon>
        <taxon>Miridae</taxon>
        <taxon>Dicyphina</taxon>
        <taxon>Nesidiocoris</taxon>
    </lineage>
</organism>
<gene>
    <name evidence="1" type="ORF">NTEN_LOCUS14478</name>
</gene>
<evidence type="ECO:0000313" key="2">
    <source>
        <dbReference type="Proteomes" id="UP000479000"/>
    </source>
</evidence>
<evidence type="ECO:0000313" key="1">
    <source>
        <dbReference type="EMBL" id="CAB0009320.1"/>
    </source>
</evidence>
<name>A0A6H5H1R9_9HEMI</name>
<keyword evidence="2" id="KW-1185">Reference proteome</keyword>
<proteinExistence type="predicted"/>
<accession>A0A6H5H1R9</accession>